<comment type="caution">
    <text evidence="2">The sequence shown here is derived from an EMBL/GenBank/DDBJ whole genome shotgun (WGS) entry which is preliminary data.</text>
</comment>
<reference evidence="2 3" key="1">
    <citation type="submission" date="2018-12" db="EMBL/GenBank/DDBJ databases">
        <title>Legionella sp,whole genome shotgun sequence.</title>
        <authorList>
            <person name="Wu H."/>
        </authorList>
    </citation>
    <scope>NUCLEOTIDE SEQUENCE [LARGE SCALE GENOMIC DNA]</scope>
    <source>
        <strain evidence="3">km714</strain>
    </source>
</reference>
<name>A0A3S0XFK2_9GAMM</name>
<sequence length="196" mass="22595">MKKFCRLVILFSLLAMMHSGHANVREQNAYRDFWSPTYHGQRLAYCTLNGKKCGAAVADCYCRKMGYQRASTQIMEHNVGISNYLNSRAQCQGWRCNGFKLIQCVGVVKHQPPAKYHYRSRRFAAPRIGHYRVDWCYENSKGCGQRAAYSFCRRMGYLKAQEYKKAPHLPATKALGNQRLCFGNECEGFSSIICYR</sequence>
<dbReference type="RefSeq" id="WP_126954106.1">
    <property type="nucleotide sequence ID" value="NZ_RZGR01000028.1"/>
</dbReference>
<keyword evidence="3" id="KW-1185">Reference proteome</keyword>
<dbReference type="AlphaFoldDB" id="A0A3S0XFK2"/>
<keyword evidence="1" id="KW-0732">Signal</keyword>
<feature type="chain" id="PRO_5018722977" evidence="1">
    <location>
        <begin position="23"/>
        <end position="196"/>
    </location>
</feature>
<evidence type="ECO:0000313" key="2">
    <source>
        <dbReference type="EMBL" id="RUQ84119.1"/>
    </source>
</evidence>
<feature type="signal peptide" evidence="1">
    <location>
        <begin position="1"/>
        <end position="22"/>
    </location>
</feature>
<proteinExistence type="predicted"/>
<dbReference type="EMBL" id="RZGR01000028">
    <property type="protein sequence ID" value="RUQ84119.1"/>
    <property type="molecule type" value="Genomic_DNA"/>
</dbReference>
<protein>
    <submittedName>
        <fullName evidence="2">Uncharacterized protein</fullName>
    </submittedName>
</protein>
<gene>
    <name evidence="2" type="ORF">EKM59_08850</name>
</gene>
<evidence type="ECO:0000256" key="1">
    <source>
        <dbReference type="SAM" id="SignalP"/>
    </source>
</evidence>
<dbReference type="Proteomes" id="UP000288012">
    <property type="component" value="Unassembled WGS sequence"/>
</dbReference>
<evidence type="ECO:0000313" key="3">
    <source>
        <dbReference type="Proteomes" id="UP000288012"/>
    </source>
</evidence>
<accession>A0A3S0XFK2</accession>
<organism evidence="2 3">
    <name type="scientific">Legionella septentrionalis</name>
    <dbReference type="NCBI Taxonomy" id="2498109"/>
    <lineage>
        <taxon>Bacteria</taxon>
        <taxon>Pseudomonadati</taxon>
        <taxon>Pseudomonadota</taxon>
        <taxon>Gammaproteobacteria</taxon>
        <taxon>Legionellales</taxon>
        <taxon>Legionellaceae</taxon>
        <taxon>Legionella</taxon>
    </lineage>
</organism>